<feature type="domain" description="Carbohydrate kinase PfkB" evidence="3">
    <location>
        <begin position="26"/>
        <end position="277"/>
    </location>
</feature>
<dbReference type="PANTHER" id="PTHR10584:SF166">
    <property type="entry name" value="RIBOKINASE"/>
    <property type="match status" value="1"/>
</dbReference>
<keyword evidence="1" id="KW-0808">Transferase</keyword>
<evidence type="ECO:0000313" key="5">
    <source>
        <dbReference type="Proteomes" id="UP000677668"/>
    </source>
</evidence>
<evidence type="ECO:0000256" key="1">
    <source>
        <dbReference type="ARBA" id="ARBA00022679"/>
    </source>
</evidence>
<accession>A0ABX8AZ13</accession>
<name>A0ABX8AZ13_9BACT</name>
<evidence type="ECO:0000259" key="3">
    <source>
        <dbReference type="Pfam" id="PF00294"/>
    </source>
</evidence>
<dbReference type="InterPro" id="IPR029056">
    <property type="entry name" value="Ribokinase-like"/>
</dbReference>
<reference evidence="4 5" key="1">
    <citation type="submission" date="2021-03" db="EMBL/GenBank/DDBJ databases">
        <title>Genomic and phenotypic characterization of Chloracidobacterium isolates provides evidence for multiple species.</title>
        <authorList>
            <person name="Saini M.K."/>
            <person name="Costas A.M.G."/>
            <person name="Tank M."/>
            <person name="Bryant D.A."/>
        </authorList>
    </citation>
    <scope>NUCLEOTIDE SEQUENCE [LARGE SCALE GENOMIC DNA]</scope>
    <source>
        <strain evidence="4 5">N</strain>
    </source>
</reference>
<dbReference type="SUPFAM" id="SSF53613">
    <property type="entry name" value="Ribokinase-like"/>
    <property type="match status" value="1"/>
</dbReference>
<dbReference type="Pfam" id="PF00294">
    <property type="entry name" value="PfkB"/>
    <property type="match status" value="1"/>
</dbReference>
<sequence length="307" mass="34319">MSILVVGTVAFDHVKTPFDERANVLAGAATYFAIAASFFTQVSIVGIVGNDFTAEHERIFDARGIDLSGLERRKDGKSFRWTGEYGYDFNTRTTLDTQLNVFADFQPRISPAQQEIPYLFLGNAHPSLQRDVRQQSRARLTAMDTMDFWIQGTPNELRETLQCVDLLIINDEEARQLARDPNVIRAAKAIMALGPQRLIVKRGEYGATLFGEDSFFAIPGFPQENVVDPTGAGDTFAGGVMGYLAATGSRLDEDSLRKAMIYGSVMASFTIEAFGTERLLALTREEINERYRQFKTMTYFDGIEHSF</sequence>
<gene>
    <name evidence="4" type="ORF">J8C05_00325</name>
</gene>
<dbReference type="GO" id="GO:0016301">
    <property type="term" value="F:kinase activity"/>
    <property type="evidence" value="ECO:0007669"/>
    <property type="project" value="UniProtKB-KW"/>
</dbReference>
<dbReference type="EMBL" id="CP072642">
    <property type="protein sequence ID" value="QUV93949.1"/>
    <property type="molecule type" value="Genomic_DNA"/>
</dbReference>
<keyword evidence="2 4" id="KW-0418">Kinase</keyword>
<keyword evidence="5" id="KW-1185">Reference proteome</keyword>
<dbReference type="InterPro" id="IPR011611">
    <property type="entry name" value="PfkB_dom"/>
</dbReference>
<protein>
    <submittedName>
        <fullName evidence="4">Sugar kinase</fullName>
    </submittedName>
</protein>
<dbReference type="PROSITE" id="PS00584">
    <property type="entry name" value="PFKB_KINASES_2"/>
    <property type="match status" value="1"/>
</dbReference>
<dbReference type="InterPro" id="IPR002173">
    <property type="entry name" value="Carboh/pur_kinase_PfkB_CS"/>
</dbReference>
<dbReference type="PANTHER" id="PTHR10584">
    <property type="entry name" value="SUGAR KINASE"/>
    <property type="match status" value="1"/>
</dbReference>
<dbReference type="Gene3D" id="3.40.1190.20">
    <property type="match status" value="1"/>
</dbReference>
<evidence type="ECO:0000313" key="4">
    <source>
        <dbReference type="EMBL" id="QUV93949.1"/>
    </source>
</evidence>
<dbReference type="RefSeq" id="WP_211422278.1">
    <property type="nucleotide sequence ID" value="NZ_CP072642.1"/>
</dbReference>
<dbReference type="Proteomes" id="UP000677668">
    <property type="component" value="Chromosome 1"/>
</dbReference>
<proteinExistence type="predicted"/>
<evidence type="ECO:0000256" key="2">
    <source>
        <dbReference type="ARBA" id="ARBA00022777"/>
    </source>
</evidence>
<organism evidence="4 5">
    <name type="scientific">Chloracidobacterium sp. N</name>
    <dbReference type="NCBI Taxonomy" id="2821540"/>
    <lineage>
        <taxon>Bacteria</taxon>
        <taxon>Pseudomonadati</taxon>
        <taxon>Acidobacteriota</taxon>
        <taxon>Terriglobia</taxon>
        <taxon>Terriglobales</taxon>
        <taxon>Acidobacteriaceae</taxon>
        <taxon>Chloracidobacterium</taxon>
        <taxon>Chloracidobacterium aggregatum</taxon>
    </lineage>
</organism>